<feature type="region of interest" description="Disordered" evidence="1">
    <location>
        <begin position="1"/>
        <end position="49"/>
    </location>
</feature>
<dbReference type="AlphaFoldDB" id="A0A3M6QVA6"/>
<dbReference type="Pfam" id="PF01890">
    <property type="entry name" value="CbiG_C"/>
    <property type="match status" value="1"/>
</dbReference>
<reference evidence="3 4" key="1">
    <citation type="submission" date="2018-10" db="EMBL/GenBank/DDBJ databases">
        <title>Comamonadaceae CDC group NO-1 genome sequencing and assembly.</title>
        <authorList>
            <person name="Bernier A.-M."/>
            <person name="Bernard K."/>
        </authorList>
    </citation>
    <scope>NUCLEOTIDE SEQUENCE [LARGE SCALE GENOMIC DNA]</scope>
    <source>
        <strain evidence="3 4">NML180581</strain>
    </source>
</reference>
<dbReference type="InterPro" id="IPR002750">
    <property type="entry name" value="CobE/GbiG_C"/>
</dbReference>
<feature type="domain" description="CobE/GbiG C-terminal" evidence="2">
    <location>
        <begin position="56"/>
        <end position="226"/>
    </location>
</feature>
<name>A0A3M6QVA6_9BURK</name>
<feature type="compositionally biased region" description="Polar residues" evidence="1">
    <location>
        <begin position="1"/>
        <end position="10"/>
    </location>
</feature>
<accession>A0A3M6QVA6</accession>
<comment type="caution">
    <text evidence="3">The sequence shown here is derived from an EMBL/GenBank/DDBJ whole genome shotgun (WGS) entry which is preliminary data.</text>
</comment>
<dbReference type="GO" id="GO:0009236">
    <property type="term" value="P:cobalamin biosynthetic process"/>
    <property type="evidence" value="ECO:0007669"/>
    <property type="project" value="InterPro"/>
</dbReference>
<evidence type="ECO:0000256" key="1">
    <source>
        <dbReference type="SAM" id="MobiDB-lite"/>
    </source>
</evidence>
<protein>
    <recommendedName>
        <fullName evidence="2">CobE/GbiG C-terminal domain-containing protein</fullName>
    </recommendedName>
</protein>
<proteinExistence type="predicted"/>
<evidence type="ECO:0000313" key="3">
    <source>
        <dbReference type="EMBL" id="RMX06957.1"/>
    </source>
</evidence>
<evidence type="ECO:0000313" key="4">
    <source>
        <dbReference type="Proteomes" id="UP000281171"/>
    </source>
</evidence>
<dbReference type="SUPFAM" id="SSF159664">
    <property type="entry name" value="CobE/GbiG C-terminal domain-like"/>
    <property type="match status" value="1"/>
</dbReference>
<dbReference type="Gene3D" id="3.30.420.180">
    <property type="entry name" value="CobE/GbiG C-terminal domain"/>
    <property type="match status" value="1"/>
</dbReference>
<evidence type="ECO:0000259" key="2">
    <source>
        <dbReference type="Pfam" id="PF01890"/>
    </source>
</evidence>
<organism evidence="3 4">
    <name type="scientific">Allofranklinella schreckenbergeri</name>
    <dbReference type="NCBI Taxonomy" id="1076744"/>
    <lineage>
        <taxon>Bacteria</taxon>
        <taxon>Pseudomonadati</taxon>
        <taxon>Pseudomonadota</taxon>
        <taxon>Betaproteobacteria</taxon>
        <taxon>Burkholderiales</taxon>
        <taxon>Comamonadaceae</taxon>
        <taxon>Allofranklinella</taxon>
    </lineage>
</organism>
<gene>
    <name evidence="3" type="ORF">EBQ24_10750</name>
</gene>
<dbReference type="EMBL" id="RDQK01000028">
    <property type="protein sequence ID" value="RMX06957.1"/>
    <property type="molecule type" value="Genomic_DNA"/>
</dbReference>
<dbReference type="InterPro" id="IPR036518">
    <property type="entry name" value="CobE/GbiG_C_sf"/>
</dbReference>
<sequence length="257" mass="26832">MSQNAQNLTRSLRFCKGAPPPPLHDCRDNTRQPAVLPPSLRMPTPSPPGHATALRITLGVGLRAQARADDVHTLWQQARQALCHALQQASPPHSAGEGEGEGAAAPLMHQLHIVTLAALTHKCGHPALRHWLADAQDWHAPQPPRLLAVPVTELPAQPVHTRSAHMLARYGSGSVAEACALWAAALLGQAIPPTHGPPASAAQPPRARLLLPRIVAANRRATLAVAMSAADAQTLGAALESALAAAAAQLPPPKALA</sequence>
<dbReference type="Proteomes" id="UP000281171">
    <property type="component" value="Unassembled WGS sequence"/>
</dbReference>